<comment type="caution">
    <text evidence="3">The sequence shown here is derived from an EMBL/GenBank/DDBJ whole genome shotgun (WGS) entry which is preliminary data.</text>
</comment>
<keyword evidence="2" id="KW-0732">Signal</keyword>
<name>A0A9X0C722_9EURO</name>
<evidence type="ECO:0000256" key="2">
    <source>
        <dbReference type="SAM" id="SignalP"/>
    </source>
</evidence>
<dbReference type="Proteomes" id="UP001149954">
    <property type="component" value="Unassembled WGS sequence"/>
</dbReference>
<dbReference type="EMBL" id="JAPWDS010000003">
    <property type="protein sequence ID" value="KAJ5504603.1"/>
    <property type="molecule type" value="Genomic_DNA"/>
</dbReference>
<evidence type="ECO:0000313" key="3">
    <source>
        <dbReference type="EMBL" id="KAJ5504603.1"/>
    </source>
</evidence>
<feature type="compositionally biased region" description="Basic and acidic residues" evidence="1">
    <location>
        <begin position="240"/>
        <end position="250"/>
    </location>
</feature>
<evidence type="ECO:0000256" key="1">
    <source>
        <dbReference type="SAM" id="MobiDB-lite"/>
    </source>
</evidence>
<organism evidence="3 4">
    <name type="scientific">Penicillium fimorum</name>
    <dbReference type="NCBI Taxonomy" id="1882269"/>
    <lineage>
        <taxon>Eukaryota</taxon>
        <taxon>Fungi</taxon>
        <taxon>Dikarya</taxon>
        <taxon>Ascomycota</taxon>
        <taxon>Pezizomycotina</taxon>
        <taxon>Eurotiomycetes</taxon>
        <taxon>Eurotiomycetidae</taxon>
        <taxon>Eurotiales</taxon>
        <taxon>Aspergillaceae</taxon>
        <taxon>Penicillium</taxon>
    </lineage>
</organism>
<feature type="region of interest" description="Disordered" evidence="1">
    <location>
        <begin position="223"/>
        <end position="250"/>
    </location>
</feature>
<protein>
    <submittedName>
        <fullName evidence="3">Uncharacterized protein</fullName>
    </submittedName>
</protein>
<reference evidence="3" key="2">
    <citation type="journal article" date="2023" name="IMA Fungus">
        <title>Comparative genomic study of the Penicillium genus elucidates a diverse pangenome and 15 lateral gene transfer events.</title>
        <authorList>
            <person name="Petersen C."/>
            <person name="Sorensen T."/>
            <person name="Nielsen M.R."/>
            <person name="Sondergaard T.E."/>
            <person name="Sorensen J.L."/>
            <person name="Fitzpatrick D.A."/>
            <person name="Frisvad J.C."/>
            <person name="Nielsen K.L."/>
        </authorList>
    </citation>
    <scope>NUCLEOTIDE SEQUENCE</scope>
    <source>
        <strain evidence="3">IBT 29495</strain>
    </source>
</reference>
<sequence length="477" mass="54639">MTLLITGFSLLFSVIFYLGGMSYTPFDNHDDTHRPDLWGRTPLYAPTPGYYLDHESIPFVRPSPSPEEILNERSSPLHQSQASEVGFLPVVEHEDGGTWDGQSTNCIHYQIEWRVTLNNRVVTKDTEQNLALPPSSYWEKIKEKAGGLLRRKIARDRRVRPDDTTIVVSVKDRSQRDLTKRFESTDIDWTMVEQQLLAWAHLYHIGKKLLLQISINYIEDSGALSSGSDKRGKSSTTKRRLADRDARIDAEQSSGQYPVWRDVYRVMRCPGPPCRHEGQYCWQDPEGKKHYRLKTHHMKALIKYVEQGGHLETHDDIPDSVREQLYAEENQRFEKKKKNSDNSTIGSICPPININNFLPAGSSQQSMPSLVANEASRAISACAEPIIVHGLLDVAVGEYTEWQQSRVSNEAFRDNITKARDVTLENCLDLMQVYEDQDPDFFVKRGVKVGAARRFVRDIGHWVNRRGENTRQETIIN</sequence>
<accession>A0A9X0C722</accession>
<dbReference type="OrthoDB" id="4232626at2759"/>
<evidence type="ECO:0000313" key="4">
    <source>
        <dbReference type="Proteomes" id="UP001149954"/>
    </source>
</evidence>
<feature type="chain" id="PRO_5040981052" evidence="2">
    <location>
        <begin position="23"/>
        <end position="477"/>
    </location>
</feature>
<gene>
    <name evidence="3" type="ORF">N7463_007477</name>
</gene>
<proteinExistence type="predicted"/>
<reference evidence="3" key="1">
    <citation type="submission" date="2022-12" db="EMBL/GenBank/DDBJ databases">
        <authorList>
            <person name="Petersen C."/>
        </authorList>
    </citation>
    <scope>NUCLEOTIDE SEQUENCE</scope>
    <source>
        <strain evidence="3">IBT 29495</strain>
    </source>
</reference>
<dbReference type="AlphaFoldDB" id="A0A9X0C722"/>
<keyword evidence="4" id="KW-1185">Reference proteome</keyword>
<feature type="signal peptide" evidence="2">
    <location>
        <begin position="1"/>
        <end position="22"/>
    </location>
</feature>